<evidence type="ECO:0000256" key="1">
    <source>
        <dbReference type="SAM" id="MobiDB-lite"/>
    </source>
</evidence>
<keyword evidence="3" id="KW-1185">Reference proteome</keyword>
<name>A0A941I087_9MICO</name>
<gene>
    <name evidence="2" type="ORF">KC207_10975</name>
</gene>
<sequence length="622" mass="66226">MEFLGVALVVTVVVVALAPSPQSVASVAERAWCLVTSPGRDGAADCEEAVLAGTGPGEQPSGPDGGPADPPATPEGEPEDVPDPEEVPPPDPENPDDPACRDVLPTSGPLDADDPTRVRVGCRELFAPEQCQSEWDVYTAADEGRDRGDAARPLAACIEEAYDSMEPPCVTGAETTVERSEMRFLFVRFGSSRGMLVEHLGDGRARIHLVEGAETGGGASGGVGSFSFDVAGLSGWSTDTTYEFADLEGAQEWVDWYRSYGALSASYERLGNVRCRQFCSGVYKTRKEVKERLDATIANEAPHHELASAEADTRKVTLSGGVDLPLTKKGSKGEGSGTLGISGDYTGEVVVEDRHWNDGTQTVTYSSSDAGGFLVAASLGGKGLSKRDEKDKGRGGGGSGHAGGGATFSGKTSTTVVWGPDGDLSKLLVAVDDQVLDELFDAGVDLEATLPYGFGVSGGYSRTQKEGEASVTELVLDFEQFPELRDELGPRIDELFPRDDDGDLRRDDVTIDVDEMTEDGGRVHDVLAESANVRRLDYDVAEVEEAGEVGVDWQGIDLFKASWTTVESERTLSSSSFEITDVEGERQRVTPTPRCEDEPFEAPDGYYTQDFSDPPAVPIVPV</sequence>
<dbReference type="EMBL" id="JAGSNF010000015">
    <property type="protein sequence ID" value="MBR7743812.1"/>
    <property type="molecule type" value="Genomic_DNA"/>
</dbReference>
<evidence type="ECO:0000313" key="3">
    <source>
        <dbReference type="Proteomes" id="UP000677016"/>
    </source>
</evidence>
<dbReference type="Proteomes" id="UP000677016">
    <property type="component" value="Unassembled WGS sequence"/>
</dbReference>
<accession>A0A941I087</accession>
<feature type="compositionally biased region" description="Basic and acidic residues" evidence="1">
    <location>
        <begin position="385"/>
        <end position="394"/>
    </location>
</feature>
<dbReference type="AlphaFoldDB" id="A0A941I087"/>
<feature type="compositionally biased region" description="Acidic residues" evidence="1">
    <location>
        <begin position="76"/>
        <end position="96"/>
    </location>
</feature>
<reference evidence="2" key="1">
    <citation type="submission" date="2021-04" db="EMBL/GenBank/DDBJ databases">
        <title>Phycicoccus avicenniae sp. nov., a novel endophytic actinomycetes isolated from branch of Avicennia mariana.</title>
        <authorList>
            <person name="Tuo L."/>
        </authorList>
    </citation>
    <scope>NUCLEOTIDE SEQUENCE</scope>
    <source>
        <strain evidence="2">BSK3Z-2</strain>
    </source>
</reference>
<dbReference type="RefSeq" id="WP_211603067.1">
    <property type="nucleotide sequence ID" value="NZ_JAGSNF010000015.1"/>
</dbReference>
<feature type="region of interest" description="Disordered" evidence="1">
    <location>
        <begin position="577"/>
        <end position="622"/>
    </location>
</feature>
<feature type="region of interest" description="Disordered" evidence="1">
    <location>
        <begin position="52"/>
        <end position="116"/>
    </location>
</feature>
<feature type="region of interest" description="Disordered" evidence="1">
    <location>
        <begin position="383"/>
        <end position="411"/>
    </location>
</feature>
<evidence type="ECO:0000313" key="2">
    <source>
        <dbReference type="EMBL" id="MBR7743812.1"/>
    </source>
</evidence>
<proteinExistence type="predicted"/>
<feature type="compositionally biased region" description="Gly residues" evidence="1">
    <location>
        <begin position="395"/>
        <end position="407"/>
    </location>
</feature>
<protein>
    <submittedName>
        <fullName evidence="2">Uncharacterized protein</fullName>
    </submittedName>
</protein>
<comment type="caution">
    <text evidence="2">The sequence shown here is derived from an EMBL/GenBank/DDBJ whole genome shotgun (WGS) entry which is preliminary data.</text>
</comment>
<organism evidence="2 3">
    <name type="scientific">Phycicoccus avicenniae</name>
    <dbReference type="NCBI Taxonomy" id="2828860"/>
    <lineage>
        <taxon>Bacteria</taxon>
        <taxon>Bacillati</taxon>
        <taxon>Actinomycetota</taxon>
        <taxon>Actinomycetes</taxon>
        <taxon>Micrococcales</taxon>
        <taxon>Intrasporangiaceae</taxon>
        <taxon>Phycicoccus</taxon>
    </lineage>
</organism>